<dbReference type="PRINTS" id="PR00245">
    <property type="entry name" value="OLFACTORYR"/>
</dbReference>
<evidence type="ECO:0000256" key="4">
    <source>
        <dbReference type="ARBA" id="ARBA00022692"/>
    </source>
</evidence>
<feature type="transmembrane region" description="Helical" evidence="13">
    <location>
        <begin position="391"/>
        <end position="411"/>
    </location>
</feature>
<keyword evidence="3" id="KW-0716">Sensory transduction</keyword>
<evidence type="ECO:0000256" key="13">
    <source>
        <dbReference type="SAM" id="Phobius"/>
    </source>
</evidence>
<evidence type="ECO:0000256" key="10">
    <source>
        <dbReference type="ARBA" id="ARBA00023170"/>
    </source>
</evidence>
<dbReference type="Gene3D" id="1.20.1070.10">
    <property type="entry name" value="Rhodopsin 7-helix transmembrane proteins"/>
    <property type="match status" value="2"/>
</dbReference>
<feature type="domain" description="G-protein coupled receptors family 1 profile" evidence="14">
    <location>
        <begin position="38"/>
        <end position="287"/>
    </location>
</feature>
<dbReference type="InterPro" id="IPR000725">
    <property type="entry name" value="Olfact_rcpt"/>
</dbReference>
<feature type="transmembrane region" description="Helical" evidence="13">
    <location>
        <begin position="136"/>
        <end position="159"/>
    </location>
</feature>
<protein>
    <submittedName>
        <fullName evidence="15">O1052 protein</fullName>
    </submittedName>
</protein>
<feature type="transmembrane region" description="Helical" evidence="13">
    <location>
        <begin position="504"/>
        <end position="528"/>
    </location>
</feature>
<keyword evidence="10" id="KW-0675">Receptor</keyword>
<comment type="subcellular location">
    <subcellularLocation>
        <location evidence="1">Cell membrane</location>
        <topology evidence="1">Multi-pass membrane protein</topology>
    </subcellularLocation>
</comment>
<name>A0ABS2Z0N7_POLSE</name>
<keyword evidence="11" id="KW-0325">Glycoprotein</keyword>
<evidence type="ECO:0000256" key="3">
    <source>
        <dbReference type="ARBA" id="ARBA00022606"/>
    </source>
</evidence>
<evidence type="ECO:0000256" key="9">
    <source>
        <dbReference type="ARBA" id="ARBA00023157"/>
    </source>
</evidence>
<feature type="transmembrane region" description="Helical" evidence="13">
    <location>
        <begin position="87"/>
        <end position="115"/>
    </location>
</feature>
<reference evidence="15" key="1">
    <citation type="journal article" date="2021" name="Cell">
        <title>Tracing the genetic footprints of vertebrate landing in non-teleost ray-finned fishes.</title>
        <authorList>
            <person name="Bi X."/>
            <person name="Wang K."/>
            <person name="Yang L."/>
            <person name="Pan H."/>
            <person name="Jiang H."/>
            <person name="Wei Q."/>
            <person name="Fang M."/>
            <person name="Yu H."/>
            <person name="Zhu C."/>
            <person name="Cai Y."/>
            <person name="He Y."/>
            <person name="Gan X."/>
            <person name="Zeng H."/>
            <person name="Yu D."/>
            <person name="Zhu Y."/>
            <person name="Jiang H."/>
            <person name="Qiu Q."/>
            <person name="Yang H."/>
            <person name="Zhang Y.E."/>
            <person name="Wang W."/>
            <person name="Zhu M."/>
            <person name="He S."/>
            <person name="Zhang G."/>
        </authorList>
    </citation>
    <scope>NUCLEOTIDE SEQUENCE</scope>
    <source>
        <strain evidence="15">Bchr_001</strain>
    </source>
</reference>
<evidence type="ECO:0000313" key="16">
    <source>
        <dbReference type="Proteomes" id="UP001166052"/>
    </source>
</evidence>
<feature type="transmembrane region" description="Helical" evidence="13">
    <location>
        <begin position="449"/>
        <end position="469"/>
    </location>
</feature>
<gene>
    <name evidence="15" type="ORF">GTO92_0022012</name>
</gene>
<feature type="transmembrane region" description="Helical" evidence="13">
    <location>
        <begin position="232"/>
        <end position="256"/>
    </location>
</feature>
<evidence type="ECO:0000256" key="11">
    <source>
        <dbReference type="ARBA" id="ARBA00023180"/>
    </source>
</evidence>
<dbReference type="SUPFAM" id="SSF81321">
    <property type="entry name" value="Family A G protein-coupled receptor-like"/>
    <property type="match status" value="2"/>
</dbReference>
<accession>A0ABS2Z0N7</accession>
<feature type="transmembrane region" description="Helical" evidence="13">
    <location>
        <begin position="549"/>
        <end position="570"/>
    </location>
</feature>
<dbReference type="InterPro" id="IPR000276">
    <property type="entry name" value="GPCR_Rhodpsn"/>
</dbReference>
<dbReference type="PRINTS" id="PR00237">
    <property type="entry name" value="GPCRRHODOPSN"/>
</dbReference>
<keyword evidence="7" id="KW-0297">G-protein coupled receptor</keyword>
<feature type="non-terminal residue" evidence="15">
    <location>
        <position position="1"/>
    </location>
</feature>
<comment type="caution">
    <text evidence="15">The sequence shown here is derived from an EMBL/GenBank/DDBJ whole genome shotgun (WGS) entry which is preliminary data.</text>
</comment>
<feature type="transmembrane region" description="Helical" evidence="13">
    <location>
        <begin position="191"/>
        <end position="211"/>
    </location>
</feature>
<dbReference type="Pfam" id="PF13853">
    <property type="entry name" value="7tm_4"/>
    <property type="match status" value="2"/>
</dbReference>
<evidence type="ECO:0000259" key="14">
    <source>
        <dbReference type="PROSITE" id="PS50262"/>
    </source>
</evidence>
<feature type="transmembrane region" description="Helical" evidence="13">
    <location>
        <begin position="57"/>
        <end position="75"/>
    </location>
</feature>
<feature type="transmembrane region" description="Helical" evidence="13">
    <location>
        <begin position="268"/>
        <end position="289"/>
    </location>
</feature>
<keyword evidence="12" id="KW-0807">Transducer</keyword>
<dbReference type="Proteomes" id="UP001166052">
    <property type="component" value="Unassembled WGS sequence"/>
</dbReference>
<dbReference type="SMART" id="SM01381">
    <property type="entry name" value="7TM_GPCR_Srsx"/>
    <property type="match status" value="1"/>
</dbReference>
<evidence type="ECO:0000256" key="1">
    <source>
        <dbReference type="ARBA" id="ARBA00004651"/>
    </source>
</evidence>
<keyword evidence="2" id="KW-1003">Cell membrane</keyword>
<dbReference type="EMBL" id="JAAWVN010015010">
    <property type="protein sequence ID" value="MBN3292076.1"/>
    <property type="molecule type" value="Genomic_DNA"/>
</dbReference>
<evidence type="ECO:0000256" key="2">
    <source>
        <dbReference type="ARBA" id="ARBA00022475"/>
    </source>
</evidence>
<keyword evidence="8 13" id="KW-0472">Membrane</keyword>
<feature type="transmembrane region" description="Helical" evidence="13">
    <location>
        <begin position="337"/>
        <end position="359"/>
    </location>
</feature>
<keyword evidence="5" id="KW-0552">Olfaction</keyword>
<evidence type="ECO:0000313" key="15">
    <source>
        <dbReference type="EMBL" id="MBN3292076.1"/>
    </source>
</evidence>
<keyword evidence="16" id="KW-1185">Reference proteome</keyword>
<evidence type="ECO:0000256" key="6">
    <source>
        <dbReference type="ARBA" id="ARBA00022989"/>
    </source>
</evidence>
<feature type="transmembrane region" description="Helical" evidence="13">
    <location>
        <begin position="25"/>
        <end position="45"/>
    </location>
</feature>
<organism evidence="15 16">
    <name type="scientific">Polypterus senegalus</name>
    <name type="common">Senegal bichir</name>
    <dbReference type="NCBI Taxonomy" id="55291"/>
    <lineage>
        <taxon>Eukaryota</taxon>
        <taxon>Metazoa</taxon>
        <taxon>Chordata</taxon>
        <taxon>Craniata</taxon>
        <taxon>Vertebrata</taxon>
        <taxon>Euteleostomi</taxon>
        <taxon>Actinopterygii</taxon>
        <taxon>Polypteriformes</taxon>
        <taxon>Polypteridae</taxon>
        <taxon>Polypterus</taxon>
    </lineage>
</organism>
<evidence type="ECO:0000256" key="7">
    <source>
        <dbReference type="ARBA" id="ARBA00023040"/>
    </source>
</evidence>
<keyword evidence="6 13" id="KW-1133">Transmembrane helix</keyword>
<evidence type="ECO:0000256" key="5">
    <source>
        <dbReference type="ARBA" id="ARBA00022725"/>
    </source>
</evidence>
<keyword evidence="9" id="KW-1015">Disulfide bond</keyword>
<dbReference type="PANTHER" id="PTHR24242:SF359">
    <property type="entry name" value="ODORANT RECEPTOR-RELATED"/>
    <property type="match status" value="1"/>
</dbReference>
<sequence length="625" mass="71033">MNITDIVSEFILQCAINSQQRNQTISALIIVYLVTLFGNLFVIVVIKSNHHLQTPMYWYIAILAFIDLLNSSNLIPKMVAVILDSSVILYGHCVFQMIFLFHLEVVEVFLFALMACDRFIAVVHPLRYHVLITKNFVFVGVLIANFASILILFPFMIYISELSFCHTNVLPYCFCDYITMVQISCNDNPKYLITSSTVTFISVVPLAVILFSYYRIVWAALKISSVDGKRKVLSTCLTHLIVIGLFYFPLMISFVLPGMGVQLSAESHNIMVIVASIVPPMMNPIIYSFRNHEIKIIIYNILNYKKHLKTANFCIDHTKMSEFILDCAIDPQQKIQIAAILIIIYFVTLLGNSLVIFVIKCNRHLHTPMFLYIGTLAFIDLLNSTTVNPKIVANILGSSAIFYGLCFFQMIFRSHLSATECFLFALMACDRYVAVLHPLRYPALITNKLVWICIFILNVASVVLFLPFVCYGAELSFCRDNVLPYCFCDYVTLVQLSCNEDPKYLFILSPTFIFVSIIPIVVIIITYIKIARAALKISSGDETKKVYSTCLTHLIVMGLFFLPLAVTYGLPGMGVRLSNEARNEMEIIVNVVPPMLNPIIYSFRNHDIKKSIYKMFFSKRALSEL</sequence>
<keyword evidence="4 13" id="KW-0812">Transmembrane</keyword>
<dbReference type="PANTHER" id="PTHR24242">
    <property type="entry name" value="G-PROTEIN COUPLED RECEPTOR"/>
    <property type="match status" value="1"/>
</dbReference>
<feature type="domain" description="G-protein coupled receptors family 1 profile" evidence="14">
    <location>
        <begin position="351"/>
        <end position="601"/>
    </location>
</feature>
<evidence type="ECO:0000256" key="8">
    <source>
        <dbReference type="ARBA" id="ARBA00023136"/>
    </source>
</evidence>
<feature type="non-terminal residue" evidence="15">
    <location>
        <position position="625"/>
    </location>
</feature>
<proteinExistence type="predicted"/>
<dbReference type="PROSITE" id="PS50262">
    <property type="entry name" value="G_PROTEIN_RECEP_F1_2"/>
    <property type="match status" value="2"/>
</dbReference>
<dbReference type="InterPro" id="IPR017452">
    <property type="entry name" value="GPCR_Rhodpsn_7TM"/>
</dbReference>
<dbReference type="InterPro" id="IPR050939">
    <property type="entry name" value="Olfactory_GPCR1"/>
</dbReference>
<evidence type="ECO:0000256" key="12">
    <source>
        <dbReference type="ARBA" id="ARBA00023224"/>
    </source>
</evidence>